<dbReference type="EMBL" id="CP001560">
    <property type="protein sequence ID" value="AFJ46828.1"/>
    <property type="molecule type" value="Genomic_DNA"/>
</dbReference>
<feature type="domain" description="Methyltransferase" evidence="3">
    <location>
        <begin position="44"/>
        <end position="143"/>
    </location>
</feature>
<reference evidence="4 5" key="1">
    <citation type="journal article" date="2012" name="J. Bacteriol.">
        <title>Complete genome sequence of the B12-producing Shimwellia blattae strain DSM 4481, isolated from a cockroach.</title>
        <authorList>
            <person name="Brzuszkiewicz E."/>
            <person name="Waschkowitz T."/>
            <person name="Wiezer A."/>
            <person name="Daniel R."/>
        </authorList>
    </citation>
    <scope>NUCLEOTIDE SEQUENCE [LARGE SCALE GENOMIC DNA]</scope>
    <source>
        <strain evidence="5">ATCC 29907 / DSM 4481 / JCM 1650 / NBRC 105725 / CDC 9005-74</strain>
    </source>
</reference>
<dbReference type="Gene3D" id="3.40.50.150">
    <property type="entry name" value="Vaccinia Virus protein VP39"/>
    <property type="match status" value="1"/>
</dbReference>
<gene>
    <name evidence="4" type="ordered locus">EBL_c17340</name>
</gene>
<dbReference type="KEGG" id="ebt:EBL_c17340"/>
<accession>I2B8H4</accession>
<evidence type="ECO:0000256" key="1">
    <source>
        <dbReference type="ARBA" id="ARBA00022603"/>
    </source>
</evidence>
<sequence length="249" mass="27884">MTCPAHELLARWDTQQSAYIAHREARFNVVLDTLSLLYGDDFQVLDLGCGPGSFSQRLLNRFPQVRVTALDLDPLLLAIARQALEGQQDRIRFIHADMSEPGWVTALPDTPRAIVSSTAIHWLMPEQQAVLYRTLRELLAPGGILLNADHQRFSPHHPQQKQLAEAHDKLTQQQAFAAGAQSWDSWFADASACETLQAQLPERARLFAGRPVPPATTVGFQLALLQQAGFFETGTLWQYLDDYVIAGWK</sequence>
<dbReference type="InterPro" id="IPR041698">
    <property type="entry name" value="Methyltransf_25"/>
</dbReference>
<dbReference type="OrthoDB" id="626362at2"/>
<dbReference type="SUPFAM" id="SSF53335">
    <property type="entry name" value="S-adenosyl-L-methionine-dependent methyltransferases"/>
    <property type="match status" value="1"/>
</dbReference>
<accession>K6VLI4</accession>
<name>I2B8H4_SHIBC</name>
<protein>
    <recommendedName>
        <fullName evidence="3">Methyltransferase domain-containing protein</fullName>
    </recommendedName>
</protein>
<keyword evidence="1" id="KW-0489">Methyltransferase</keyword>
<dbReference type="CDD" id="cd02440">
    <property type="entry name" value="AdoMet_MTases"/>
    <property type="match status" value="1"/>
</dbReference>
<dbReference type="PANTHER" id="PTHR43861:SF1">
    <property type="entry name" value="TRANS-ACONITATE 2-METHYLTRANSFERASE"/>
    <property type="match status" value="1"/>
</dbReference>
<keyword evidence="5" id="KW-1185">Reference proteome</keyword>
<dbReference type="PANTHER" id="PTHR43861">
    <property type="entry name" value="TRANS-ACONITATE 2-METHYLTRANSFERASE-RELATED"/>
    <property type="match status" value="1"/>
</dbReference>
<keyword evidence="2" id="KW-0808">Transferase</keyword>
<organism evidence="4 5">
    <name type="scientific">Shimwellia blattae (strain ATCC 29907 / DSM 4481 / JCM 1650 / NBRC 105725 / CDC 9005-74)</name>
    <name type="common">Escherichia blattae</name>
    <dbReference type="NCBI Taxonomy" id="630626"/>
    <lineage>
        <taxon>Bacteria</taxon>
        <taxon>Pseudomonadati</taxon>
        <taxon>Pseudomonadota</taxon>
        <taxon>Gammaproteobacteria</taxon>
        <taxon>Enterobacterales</taxon>
        <taxon>Enterobacteriaceae</taxon>
        <taxon>Shimwellia</taxon>
    </lineage>
</organism>
<dbReference type="GO" id="GO:0032259">
    <property type="term" value="P:methylation"/>
    <property type="evidence" value="ECO:0007669"/>
    <property type="project" value="UniProtKB-KW"/>
</dbReference>
<dbReference type="RefSeq" id="WP_002445034.1">
    <property type="nucleotide sequence ID" value="NC_017910.1"/>
</dbReference>
<dbReference type="AlphaFoldDB" id="I2B8H4"/>
<evidence type="ECO:0000313" key="5">
    <source>
        <dbReference type="Proteomes" id="UP000001955"/>
    </source>
</evidence>
<dbReference type="eggNOG" id="COG0275">
    <property type="taxonomic scope" value="Bacteria"/>
</dbReference>
<dbReference type="Proteomes" id="UP000001955">
    <property type="component" value="Chromosome"/>
</dbReference>
<dbReference type="GO" id="GO:0008168">
    <property type="term" value="F:methyltransferase activity"/>
    <property type="evidence" value="ECO:0007669"/>
    <property type="project" value="UniProtKB-KW"/>
</dbReference>
<evidence type="ECO:0000259" key="3">
    <source>
        <dbReference type="Pfam" id="PF13649"/>
    </source>
</evidence>
<proteinExistence type="predicted"/>
<dbReference type="InterPro" id="IPR029063">
    <property type="entry name" value="SAM-dependent_MTases_sf"/>
</dbReference>
<dbReference type="PATRIC" id="fig|630626.3.peg.1676"/>
<evidence type="ECO:0000256" key="2">
    <source>
        <dbReference type="ARBA" id="ARBA00022679"/>
    </source>
</evidence>
<dbReference type="Pfam" id="PF13649">
    <property type="entry name" value="Methyltransf_25"/>
    <property type="match status" value="1"/>
</dbReference>
<evidence type="ECO:0000313" key="4">
    <source>
        <dbReference type="EMBL" id="AFJ46828.1"/>
    </source>
</evidence>
<dbReference type="STRING" id="630626.EBL_c17340"/>
<dbReference type="HOGENOM" id="CLU_090249_0_0_6"/>